<comment type="subcellular location">
    <subcellularLocation>
        <location evidence="2">Cytoplasm</location>
    </subcellularLocation>
</comment>
<dbReference type="InterPro" id="IPR032678">
    <property type="entry name" value="tRNA-synt_1_cat_dom"/>
</dbReference>
<evidence type="ECO:0000259" key="17">
    <source>
        <dbReference type="SMART" id="SM00840"/>
    </source>
</evidence>
<keyword evidence="7" id="KW-0963">Cytoplasm</keyword>
<proteinExistence type="inferred from homology"/>
<evidence type="ECO:0000313" key="18">
    <source>
        <dbReference type="EMBL" id="AGL33506.1"/>
    </source>
</evidence>
<evidence type="ECO:0000256" key="10">
    <source>
        <dbReference type="ARBA" id="ARBA00022741"/>
    </source>
</evidence>
<dbReference type="SUPFAM" id="SSF47323">
    <property type="entry name" value="Anticodon-binding domain of a subclass of class I aminoacyl-tRNA synthetases"/>
    <property type="match status" value="1"/>
</dbReference>
<dbReference type="InterPro" id="IPR014729">
    <property type="entry name" value="Rossmann-like_a/b/a_fold"/>
</dbReference>
<evidence type="ECO:0000256" key="9">
    <source>
        <dbReference type="ARBA" id="ARBA00022723"/>
    </source>
</evidence>
<evidence type="ECO:0000256" key="1">
    <source>
        <dbReference type="ARBA" id="ARBA00001947"/>
    </source>
</evidence>
<dbReference type="GO" id="GO:0005829">
    <property type="term" value="C:cytosol"/>
    <property type="evidence" value="ECO:0007669"/>
    <property type="project" value="TreeGrafter"/>
</dbReference>
<dbReference type="InterPro" id="IPR015273">
    <property type="entry name" value="Cys-tRNA-synt_Ia_DALR"/>
</dbReference>
<feature type="region of interest" description="Disordered" evidence="16">
    <location>
        <begin position="136"/>
        <end position="161"/>
    </location>
</feature>
<evidence type="ECO:0000256" key="2">
    <source>
        <dbReference type="ARBA" id="ARBA00004496"/>
    </source>
</evidence>
<dbReference type="InterPro" id="IPR024909">
    <property type="entry name" value="Cys-tRNA/MSH_ligase"/>
</dbReference>
<keyword evidence="10" id="KW-0547">Nucleotide-binding</keyword>
<dbReference type="Pfam" id="PF09190">
    <property type="entry name" value="DALR_2"/>
    <property type="match status" value="1"/>
</dbReference>
<evidence type="ECO:0000256" key="12">
    <source>
        <dbReference type="ARBA" id="ARBA00022840"/>
    </source>
</evidence>
<keyword evidence="13" id="KW-0648">Protein biosynthesis</keyword>
<evidence type="ECO:0000256" key="8">
    <source>
        <dbReference type="ARBA" id="ARBA00022598"/>
    </source>
</evidence>
<keyword evidence="11" id="KW-0862">Zinc</keyword>
<dbReference type="HAMAP" id="MF_00041">
    <property type="entry name" value="Cys_tRNA_synth"/>
    <property type="match status" value="1"/>
</dbReference>
<evidence type="ECO:0000256" key="11">
    <source>
        <dbReference type="ARBA" id="ARBA00022833"/>
    </source>
</evidence>
<evidence type="ECO:0000256" key="3">
    <source>
        <dbReference type="ARBA" id="ARBA00005594"/>
    </source>
</evidence>
<protein>
    <recommendedName>
        <fullName evidence="6 15">Cysteine--tRNA ligase</fullName>
        <ecNumber evidence="5 15">6.1.1.16</ecNumber>
    </recommendedName>
</protein>
<evidence type="ECO:0000256" key="6">
    <source>
        <dbReference type="ARBA" id="ARBA00014738"/>
    </source>
</evidence>
<evidence type="ECO:0000256" key="13">
    <source>
        <dbReference type="ARBA" id="ARBA00022917"/>
    </source>
</evidence>
<feature type="domain" description="Cysteinyl-tRNA synthetase class Ia DALR" evidence="17">
    <location>
        <begin position="517"/>
        <end position="572"/>
    </location>
</feature>
<dbReference type="PANTHER" id="PTHR10890:SF3">
    <property type="entry name" value="CYSTEINE--TRNA LIGASE, CYTOPLASMIC"/>
    <property type="match status" value="1"/>
</dbReference>
<dbReference type="GO" id="GO:0046872">
    <property type="term" value="F:metal ion binding"/>
    <property type="evidence" value="ECO:0007669"/>
    <property type="project" value="UniProtKB-KW"/>
</dbReference>
<dbReference type="AlphaFoldDB" id="R4MZI4"/>
<dbReference type="FunFam" id="3.40.50.620:FF:000009">
    <property type="entry name" value="Cysteine--tRNA ligase"/>
    <property type="match status" value="1"/>
</dbReference>
<evidence type="ECO:0000256" key="4">
    <source>
        <dbReference type="ARBA" id="ARBA00011245"/>
    </source>
</evidence>
<dbReference type="Gene3D" id="1.20.120.1910">
    <property type="entry name" value="Cysteine-tRNA ligase, C-terminal anti-codon recognition domain"/>
    <property type="match status" value="1"/>
</dbReference>
<comment type="cofactor">
    <cofactor evidence="1">
        <name>Zn(2+)</name>
        <dbReference type="ChEBI" id="CHEBI:29105"/>
    </cofactor>
</comment>
<sequence>RAARGSRRRAARTPRPRRRGGRPRPSSRRTGSAAARRAGRSSARPRAPRALRRGGPPCAAGPPARPRRPRGAGRSAGRHRPPACRLRPRRPAREPWSWSPWPRRPPGPMKVPPLPAAPPRRRPRQAGTPLLYWISSRHSSNPHRRGRSRAGTVRRRRAPGRSTAATLASMLRIHNSLTRQKEDFVPLEPGRVRMYVCGMTVYDYCHVGHARVLVVFDAVQRWLRASGYQVTYVRNITDIDDKIIRRAVENGETIRALTTRFIDFMHEDERALGVQPPDHEPRATDYVPQMLSLIDRLERNGHAYRAADGDVNFAVRSFPGYGRLSGKSLDDLRAGERVSVADAKQDPLDFVLWKSAKPEEPAEARWESPFGAGRPGWHIECSAMSTSLLGSTLDIHGGGADLQFPHHENEIAQSEGALGCSFVRYWMHNGFVRVDDEKMSKSLGNFFTIREVLRQFDAEVVRLFILRAHYRSPLNYSDAHLEDARAALLRLYNALSDDFRGDVSPAAIDWSGEAARRFREAMDDDFNTPVALSVLFDLATELNRAHDPALETQLRALAGVLGLLGRSPGQVRRSGLLGSEAAQAAAGLDDARIEAAIQARAAAKKARNYAEADRIRAELLEQGIVLEDGAAGTTWRRA</sequence>
<name>R4MZI4_9PROT</name>
<dbReference type="InterPro" id="IPR009080">
    <property type="entry name" value="tRNAsynth_Ia_anticodon-bd"/>
</dbReference>
<feature type="region of interest" description="Disordered" evidence="16">
    <location>
        <begin position="1"/>
        <end position="124"/>
    </location>
</feature>
<organism evidence="18">
    <name type="scientific">uncultured Pseudomonadota bacterium</name>
    <dbReference type="NCBI Taxonomy" id="153809"/>
    <lineage>
        <taxon>Bacteria</taxon>
        <taxon>Pseudomonadati</taxon>
        <taxon>Pseudomonadota</taxon>
        <taxon>environmental samples</taxon>
    </lineage>
</organism>
<feature type="compositionally biased region" description="Pro residues" evidence="16">
    <location>
        <begin position="102"/>
        <end position="118"/>
    </location>
</feature>
<keyword evidence="8" id="KW-0436">Ligase</keyword>
<evidence type="ECO:0000256" key="7">
    <source>
        <dbReference type="ARBA" id="ARBA00022490"/>
    </source>
</evidence>
<dbReference type="GO" id="GO:0004817">
    <property type="term" value="F:cysteine-tRNA ligase activity"/>
    <property type="evidence" value="ECO:0007669"/>
    <property type="project" value="UniProtKB-UniRule"/>
</dbReference>
<dbReference type="Pfam" id="PF01406">
    <property type="entry name" value="tRNA-synt_1e"/>
    <property type="match status" value="1"/>
</dbReference>
<dbReference type="InterPro" id="IPR056411">
    <property type="entry name" value="CysS_C"/>
</dbReference>
<dbReference type="GO" id="GO:0005524">
    <property type="term" value="F:ATP binding"/>
    <property type="evidence" value="ECO:0007669"/>
    <property type="project" value="UniProtKB-KW"/>
</dbReference>
<evidence type="ECO:0000256" key="16">
    <source>
        <dbReference type="SAM" id="MobiDB-lite"/>
    </source>
</evidence>
<dbReference type="PRINTS" id="PR00983">
    <property type="entry name" value="TRNASYNTHCYS"/>
</dbReference>
<dbReference type="Pfam" id="PF23493">
    <property type="entry name" value="CysS_C"/>
    <property type="match status" value="1"/>
</dbReference>
<comment type="subunit">
    <text evidence="4">Monomer.</text>
</comment>
<dbReference type="EC" id="6.1.1.16" evidence="5 15"/>
<dbReference type="CDD" id="cd00672">
    <property type="entry name" value="CysRS_core"/>
    <property type="match status" value="1"/>
</dbReference>
<dbReference type="GO" id="GO:0006423">
    <property type="term" value="P:cysteinyl-tRNA aminoacylation"/>
    <property type="evidence" value="ECO:0007669"/>
    <property type="project" value="UniProtKB-UniRule"/>
</dbReference>
<evidence type="ECO:0000256" key="14">
    <source>
        <dbReference type="ARBA" id="ARBA00023146"/>
    </source>
</evidence>
<dbReference type="InterPro" id="IPR015803">
    <property type="entry name" value="Cys-tRNA-ligase"/>
</dbReference>
<dbReference type="PANTHER" id="PTHR10890">
    <property type="entry name" value="CYSTEINYL-TRNA SYNTHETASE"/>
    <property type="match status" value="1"/>
</dbReference>
<dbReference type="CDD" id="cd07963">
    <property type="entry name" value="Anticodon_Ia_Cys"/>
    <property type="match status" value="1"/>
</dbReference>
<dbReference type="NCBIfam" id="TIGR00435">
    <property type="entry name" value="cysS"/>
    <property type="match status" value="1"/>
</dbReference>
<dbReference type="SUPFAM" id="SSF52374">
    <property type="entry name" value="Nucleotidylyl transferase"/>
    <property type="match status" value="1"/>
</dbReference>
<feature type="compositionally biased region" description="Low complexity" evidence="16">
    <location>
        <begin position="28"/>
        <end position="45"/>
    </location>
</feature>
<comment type="similarity">
    <text evidence="3">Belongs to the class-I aminoacyl-tRNA synthetase family.</text>
</comment>
<keyword evidence="14 18" id="KW-0030">Aminoacyl-tRNA synthetase</keyword>
<keyword evidence="9" id="KW-0479">Metal-binding</keyword>
<accession>R4MZI4</accession>
<feature type="compositionally biased region" description="Basic residues" evidence="16">
    <location>
        <begin position="65"/>
        <end position="90"/>
    </location>
</feature>
<evidence type="ECO:0000256" key="15">
    <source>
        <dbReference type="NCBIfam" id="TIGR00435"/>
    </source>
</evidence>
<dbReference type="EMBL" id="KC747109">
    <property type="protein sequence ID" value="AGL33506.1"/>
    <property type="molecule type" value="Genomic_DNA"/>
</dbReference>
<feature type="compositionally biased region" description="Basic residues" evidence="16">
    <location>
        <begin position="140"/>
        <end position="159"/>
    </location>
</feature>
<keyword evidence="12" id="KW-0067">ATP-binding</keyword>
<dbReference type="SMART" id="SM00840">
    <property type="entry name" value="DALR_2"/>
    <property type="match status" value="1"/>
</dbReference>
<feature type="compositionally biased region" description="Basic residues" evidence="16">
    <location>
        <begin position="1"/>
        <end position="27"/>
    </location>
</feature>
<reference evidence="18" key="1">
    <citation type="journal article" date="2013" name="PLoS ONE">
        <title>Identification of genes and pathways related to phenol degradation in metagenomic libraries from petroleum refinery wastewater.</title>
        <authorList>
            <person name="Silva C.C."/>
            <person name="Hayden H."/>
            <person name="Sawbridge T."/>
            <person name="Mele P."/>
            <person name="De Paula S.O."/>
            <person name="Silva L.C."/>
            <person name="Vidigal P.M."/>
            <person name="Vicentini R."/>
            <person name="Sousa M.P."/>
            <person name="Torres A.P."/>
            <person name="Santiago V.M."/>
            <person name="Oliveira V.M."/>
        </authorList>
    </citation>
    <scope>NUCLEOTIDE SEQUENCE</scope>
</reference>
<feature type="non-terminal residue" evidence="18">
    <location>
        <position position="1"/>
    </location>
</feature>
<evidence type="ECO:0000256" key="5">
    <source>
        <dbReference type="ARBA" id="ARBA00012832"/>
    </source>
</evidence>
<dbReference type="Gene3D" id="3.40.50.620">
    <property type="entry name" value="HUPs"/>
    <property type="match status" value="1"/>
</dbReference>